<reference evidence="2" key="1">
    <citation type="journal article" date="2020" name="Stud. Mycol.">
        <title>101 Dothideomycetes genomes: a test case for predicting lifestyles and emergence of pathogens.</title>
        <authorList>
            <person name="Haridas S."/>
            <person name="Albert R."/>
            <person name="Binder M."/>
            <person name="Bloem J."/>
            <person name="Labutti K."/>
            <person name="Salamov A."/>
            <person name="Andreopoulos B."/>
            <person name="Baker S."/>
            <person name="Barry K."/>
            <person name="Bills G."/>
            <person name="Bluhm B."/>
            <person name="Cannon C."/>
            <person name="Castanera R."/>
            <person name="Culley D."/>
            <person name="Daum C."/>
            <person name="Ezra D."/>
            <person name="Gonzalez J."/>
            <person name="Henrissat B."/>
            <person name="Kuo A."/>
            <person name="Liang C."/>
            <person name="Lipzen A."/>
            <person name="Lutzoni F."/>
            <person name="Magnuson J."/>
            <person name="Mondo S."/>
            <person name="Nolan M."/>
            <person name="Ohm R."/>
            <person name="Pangilinan J."/>
            <person name="Park H.-J."/>
            <person name="Ramirez L."/>
            <person name="Alfaro M."/>
            <person name="Sun H."/>
            <person name="Tritt A."/>
            <person name="Yoshinaga Y."/>
            <person name="Zwiers L.-H."/>
            <person name="Turgeon B."/>
            <person name="Goodwin S."/>
            <person name="Spatafora J."/>
            <person name="Crous P."/>
            <person name="Grigoriev I."/>
        </authorList>
    </citation>
    <scope>NUCLEOTIDE SEQUENCE</scope>
    <source>
        <strain evidence="2">CBS 113979</strain>
    </source>
</reference>
<keyword evidence="3" id="KW-1185">Reference proteome</keyword>
<gene>
    <name evidence="2" type="ORF">K402DRAFT_389113</name>
</gene>
<proteinExistence type="predicted"/>
<feature type="domain" description="N-acetyltransferase" evidence="1">
    <location>
        <begin position="23"/>
        <end position="167"/>
    </location>
</feature>
<protein>
    <submittedName>
        <fullName evidence="2">Acyl-CoA N-acyltransferase</fullName>
    </submittedName>
</protein>
<evidence type="ECO:0000313" key="3">
    <source>
        <dbReference type="Proteomes" id="UP000800041"/>
    </source>
</evidence>
<dbReference type="SUPFAM" id="SSF55729">
    <property type="entry name" value="Acyl-CoA N-acyltransferases (Nat)"/>
    <property type="match status" value="1"/>
</dbReference>
<dbReference type="InterPro" id="IPR016181">
    <property type="entry name" value="Acyl_CoA_acyltransferase"/>
</dbReference>
<dbReference type="Gene3D" id="3.40.630.30">
    <property type="match status" value="1"/>
</dbReference>
<keyword evidence="2" id="KW-0808">Transferase</keyword>
<dbReference type="GO" id="GO:0016747">
    <property type="term" value="F:acyltransferase activity, transferring groups other than amino-acyl groups"/>
    <property type="evidence" value="ECO:0007669"/>
    <property type="project" value="InterPro"/>
</dbReference>
<evidence type="ECO:0000259" key="1">
    <source>
        <dbReference type="Pfam" id="PF13302"/>
    </source>
</evidence>
<dbReference type="PANTHER" id="PTHR43792:SF1">
    <property type="entry name" value="N-ACETYLTRANSFERASE DOMAIN-CONTAINING PROTEIN"/>
    <property type="match status" value="1"/>
</dbReference>
<dbReference type="EMBL" id="ML977139">
    <property type="protein sequence ID" value="KAF1991732.1"/>
    <property type="molecule type" value="Genomic_DNA"/>
</dbReference>
<dbReference type="InterPro" id="IPR000182">
    <property type="entry name" value="GNAT_dom"/>
</dbReference>
<dbReference type="Pfam" id="PF13302">
    <property type="entry name" value="Acetyltransf_3"/>
    <property type="match status" value="1"/>
</dbReference>
<dbReference type="AlphaFoldDB" id="A0A6G1HFA9"/>
<organism evidence="2 3">
    <name type="scientific">Aulographum hederae CBS 113979</name>
    <dbReference type="NCBI Taxonomy" id="1176131"/>
    <lineage>
        <taxon>Eukaryota</taxon>
        <taxon>Fungi</taxon>
        <taxon>Dikarya</taxon>
        <taxon>Ascomycota</taxon>
        <taxon>Pezizomycotina</taxon>
        <taxon>Dothideomycetes</taxon>
        <taxon>Pleosporomycetidae</taxon>
        <taxon>Aulographales</taxon>
        <taxon>Aulographaceae</taxon>
    </lineage>
</organism>
<dbReference type="InterPro" id="IPR051531">
    <property type="entry name" value="N-acetyltransferase"/>
</dbReference>
<dbReference type="OrthoDB" id="4072826at2759"/>
<keyword evidence="2" id="KW-0012">Acyltransferase</keyword>
<evidence type="ECO:0000313" key="2">
    <source>
        <dbReference type="EMBL" id="KAF1991732.1"/>
    </source>
</evidence>
<sequence>MPEQSPKCAHPALKYSTSIRTDRLLIRSIEESDADGVFGIRSFKEVYIWTTAGQWPDPAAAKAWISSQFSDPLTYRFVVELLPSSSSSSDPTPTRNPLVGMLGTRGTPPNEIGYSFHPGFWKRGYASEAFSAFLPLFAETLSLEYVEAVTDEENVGSRALLSKLGFEVVERKDFEHVSLGRRVNTVMRVGKERIGCRSERQSLM</sequence>
<accession>A0A6G1HFA9</accession>
<dbReference type="PANTHER" id="PTHR43792">
    <property type="entry name" value="GNAT FAMILY, PUTATIVE (AFU_ORTHOLOGUE AFUA_3G00765)-RELATED-RELATED"/>
    <property type="match status" value="1"/>
</dbReference>
<dbReference type="Proteomes" id="UP000800041">
    <property type="component" value="Unassembled WGS sequence"/>
</dbReference>
<name>A0A6G1HFA9_9PEZI</name>